<dbReference type="InterPro" id="IPR003680">
    <property type="entry name" value="Flavodoxin_fold"/>
</dbReference>
<evidence type="ECO:0000259" key="2">
    <source>
        <dbReference type="Pfam" id="PF02525"/>
    </source>
</evidence>
<dbReference type="EMBL" id="ACYG01000027">
    <property type="protein sequence ID" value="EEV17290.1"/>
    <property type="molecule type" value="Genomic_DNA"/>
</dbReference>
<dbReference type="Gene3D" id="3.40.50.360">
    <property type="match status" value="1"/>
</dbReference>
<dbReference type="PANTHER" id="PTHR47307:SF1">
    <property type="entry name" value="GLUTATHIONE-REGULATED POTASSIUM-EFFLUX SYSTEM ANCILLARY PROTEIN KEFG"/>
    <property type="match status" value="1"/>
</dbReference>
<name>C8PK35_9BACT</name>
<gene>
    <name evidence="3" type="ORF">CAMGR0001_1586</name>
</gene>
<dbReference type="InterPro" id="IPR029039">
    <property type="entry name" value="Flavoprotein-like_sf"/>
</dbReference>
<keyword evidence="1 3" id="KW-0560">Oxidoreductase</keyword>
<dbReference type="GO" id="GO:0010181">
    <property type="term" value="F:FMN binding"/>
    <property type="evidence" value="ECO:0007669"/>
    <property type="project" value="TreeGrafter"/>
</dbReference>
<dbReference type="EC" id="1.6.99.-" evidence="3"/>
<dbReference type="OrthoDB" id="9798454at2"/>
<dbReference type="Proteomes" id="UP000005709">
    <property type="component" value="Unassembled WGS sequence"/>
</dbReference>
<dbReference type="InterPro" id="IPR046980">
    <property type="entry name" value="KefG/KefF"/>
</dbReference>
<dbReference type="AlphaFoldDB" id="C8PK35"/>
<dbReference type="STRING" id="824.CGRAC_0674"/>
<dbReference type="eggNOG" id="COG2249">
    <property type="taxonomic scope" value="Bacteria"/>
</dbReference>
<comment type="caution">
    <text evidence="3">The sequence shown here is derived from an EMBL/GenBank/DDBJ whole genome shotgun (WGS) entry which is preliminary data.</text>
</comment>
<sequence length="176" mass="19944">MKTLIILAHPNIANSLVNRHWRDAVLAHPDKFELHDLYALYADFKIDVEKEQKLLESHDKIVLQFPFRFSNCTPLLKQWFEDVFTRGWAYGGEDGGKLKGKKFALAISLGATEANYSKNGIVGFSVDEVLAPFKATFNFVGAIALPNFVSYGFTYDKSEQAVENSAKNYIKYLNKL</sequence>
<proteinExistence type="predicted"/>
<dbReference type="RefSeq" id="WP_005872351.1">
    <property type="nucleotide sequence ID" value="NZ_ACYG01000027.1"/>
</dbReference>
<evidence type="ECO:0000313" key="4">
    <source>
        <dbReference type="Proteomes" id="UP000005709"/>
    </source>
</evidence>
<keyword evidence="4" id="KW-1185">Reference proteome</keyword>
<dbReference type="SUPFAM" id="SSF52218">
    <property type="entry name" value="Flavoproteins"/>
    <property type="match status" value="1"/>
</dbReference>
<organism evidence="3 4">
    <name type="scientific">Campylobacter gracilis RM3268</name>
    <dbReference type="NCBI Taxonomy" id="553220"/>
    <lineage>
        <taxon>Bacteria</taxon>
        <taxon>Pseudomonadati</taxon>
        <taxon>Campylobacterota</taxon>
        <taxon>Epsilonproteobacteria</taxon>
        <taxon>Campylobacterales</taxon>
        <taxon>Campylobacteraceae</taxon>
        <taxon>Campylobacter</taxon>
    </lineage>
</organism>
<dbReference type="PANTHER" id="PTHR47307">
    <property type="entry name" value="GLUTATHIONE-REGULATED POTASSIUM-EFFLUX SYSTEM ANCILLARY PROTEIN KEFG"/>
    <property type="match status" value="1"/>
</dbReference>
<protein>
    <submittedName>
        <fullName evidence="3">Flavodoxin-like protein</fullName>
        <ecNumber evidence="3">1.6.99.-</ecNumber>
    </submittedName>
</protein>
<dbReference type="Pfam" id="PF02525">
    <property type="entry name" value="Flavodoxin_2"/>
    <property type="match status" value="1"/>
</dbReference>
<evidence type="ECO:0000256" key="1">
    <source>
        <dbReference type="ARBA" id="ARBA00023002"/>
    </source>
</evidence>
<dbReference type="GO" id="GO:0003955">
    <property type="term" value="F:NAD(P)H dehydrogenase (quinone) activity"/>
    <property type="evidence" value="ECO:0007669"/>
    <property type="project" value="TreeGrafter"/>
</dbReference>
<reference evidence="3 4" key="1">
    <citation type="submission" date="2009-07" db="EMBL/GenBank/DDBJ databases">
        <authorList>
            <person name="Madupu R."/>
            <person name="Sebastian Y."/>
            <person name="Durkin A.S."/>
            <person name="Torralba M."/>
            <person name="Methe B."/>
            <person name="Sutton G.G."/>
            <person name="Strausberg R.L."/>
            <person name="Nelson K.E."/>
        </authorList>
    </citation>
    <scope>NUCLEOTIDE SEQUENCE [LARGE SCALE GENOMIC DNA]</scope>
    <source>
        <strain evidence="3 4">RM3268</strain>
    </source>
</reference>
<dbReference type="GO" id="GO:0009055">
    <property type="term" value="F:electron transfer activity"/>
    <property type="evidence" value="ECO:0007669"/>
    <property type="project" value="TreeGrafter"/>
</dbReference>
<feature type="domain" description="Flavodoxin-like fold" evidence="2">
    <location>
        <begin position="1"/>
        <end position="173"/>
    </location>
</feature>
<accession>C8PK35</accession>
<evidence type="ECO:0000313" key="3">
    <source>
        <dbReference type="EMBL" id="EEV17290.1"/>
    </source>
</evidence>